<evidence type="ECO:0000256" key="6">
    <source>
        <dbReference type="SAM" id="Phobius"/>
    </source>
</evidence>
<reference evidence="8" key="1">
    <citation type="submission" date="2021-04" db="EMBL/GenBank/DDBJ databases">
        <title>Dactylosporangium aurantiacum NRRL B-8018 full assembly.</title>
        <authorList>
            <person name="Hartkoorn R.C."/>
            <person name="Beaudoing E."/>
            <person name="Hot D."/>
        </authorList>
    </citation>
    <scope>NUCLEOTIDE SEQUENCE</scope>
    <source>
        <strain evidence="8">NRRL B-8018</strain>
    </source>
</reference>
<dbReference type="GO" id="GO:0006465">
    <property type="term" value="P:signal peptide processing"/>
    <property type="evidence" value="ECO:0007669"/>
    <property type="project" value="UniProtKB-UniRule"/>
</dbReference>
<organism evidence="8 9">
    <name type="scientific">Dactylosporangium aurantiacum</name>
    <dbReference type="NCBI Taxonomy" id="35754"/>
    <lineage>
        <taxon>Bacteria</taxon>
        <taxon>Bacillati</taxon>
        <taxon>Actinomycetota</taxon>
        <taxon>Actinomycetes</taxon>
        <taxon>Micromonosporales</taxon>
        <taxon>Micromonosporaceae</taxon>
        <taxon>Dactylosporangium</taxon>
    </lineage>
</organism>
<sequence>MTQLFARVSATVLMFFAGLVAATVIPTAFGWSASVVVSGSMTPAIAIGDVVVAAPVRDADIRPGRVLRFRDPSDPRRFVLHRVVAVGADGTVVTKGDAAAAADSAHVSVADVTGRAALRVPWVGLPGLWLRDGAYGNLAGLGVALVLLSALASRGMAADRA</sequence>
<evidence type="ECO:0000313" key="9">
    <source>
        <dbReference type="Proteomes" id="UP001058003"/>
    </source>
</evidence>
<dbReference type="InterPro" id="IPR019533">
    <property type="entry name" value="Peptidase_S26"/>
</dbReference>
<keyword evidence="8" id="KW-0378">Hydrolase</keyword>
<evidence type="ECO:0000256" key="4">
    <source>
        <dbReference type="ARBA" id="ARBA00023136"/>
    </source>
</evidence>
<dbReference type="OrthoDB" id="5241786at2"/>
<accession>A0A9Q9INP2</accession>
<dbReference type="PANTHER" id="PTHR10806">
    <property type="entry name" value="SIGNAL PEPTIDASE COMPLEX CATALYTIC SUBUNIT SEC11"/>
    <property type="match status" value="1"/>
</dbReference>
<dbReference type="PANTHER" id="PTHR10806:SF6">
    <property type="entry name" value="SIGNAL PEPTIDASE COMPLEX CATALYTIC SUBUNIT SEC11"/>
    <property type="match status" value="1"/>
</dbReference>
<keyword evidence="3 6" id="KW-1133">Transmembrane helix</keyword>
<dbReference type="Proteomes" id="UP001058003">
    <property type="component" value="Chromosome"/>
</dbReference>
<gene>
    <name evidence="8" type="ORF">Daura_23350</name>
</gene>
<dbReference type="AlphaFoldDB" id="A0A9Q9INP2"/>
<feature type="domain" description="Peptidase S26" evidence="7">
    <location>
        <begin position="13"/>
        <end position="90"/>
    </location>
</feature>
<keyword evidence="2 6" id="KW-0812">Transmembrane</keyword>
<dbReference type="RefSeq" id="WP_052387307.1">
    <property type="nucleotide sequence ID" value="NZ_CP073767.1"/>
</dbReference>
<dbReference type="CDD" id="cd06530">
    <property type="entry name" value="S26_SPase_I"/>
    <property type="match status" value="1"/>
</dbReference>
<dbReference type="InterPro" id="IPR001733">
    <property type="entry name" value="Peptidase_S26B"/>
</dbReference>
<evidence type="ECO:0000256" key="3">
    <source>
        <dbReference type="ARBA" id="ARBA00022989"/>
    </source>
</evidence>
<dbReference type="EMBL" id="CP073767">
    <property type="protein sequence ID" value="UWZ58846.1"/>
    <property type="molecule type" value="Genomic_DNA"/>
</dbReference>
<name>A0A9Q9INP2_9ACTN</name>
<protein>
    <recommendedName>
        <fullName evidence="5">Signal peptidase I</fullName>
        <ecNumber evidence="5">3.4.21.89</ecNumber>
    </recommendedName>
</protein>
<dbReference type="GO" id="GO:0004252">
    <property type="term" value="F:serine-type endopeptidase activity"/>
    <property type="evidence" value="ECO:0007669"/>
    <property type="project" value="UniProtKB-UniRule"/>
</dbReference>
<dbReference type="Pfam" id="PF10502">
    <property type="entry name" value="Peptidase_S26"/>
    <property type="match status" value="1"/>
</dbReference>
<evidence type="ECO:0000259" key="7">
    <source>
        <dbReference type="Pfam" id="PF10502"/>
    </source>
</evidence>
<dbReference type="NCBIfam" id="TIGR02228">
    <property type="entry name" value="sigpep_I_arch"/>
    <property type="match status" value="1"/>
</dbReference>
<dbReference type="SUPFAM" id="SSF51306">
    <property type="entry name" value="LexA/Signal peptidase"/>
    <property type="match status" value="1"/>
</dbReference>
<feature type="transmembrane region" description="Helical" evidence="6">
    <location>
        <begin position="12"/>
        <end position="33"/>
    </location>
</feature>
<dbReference type="GO" id="GO:0009003">
    <property type="term" value="F:signal peptidase activity"/>
    <property type="evidence" value="ECO:0007669"/>
    <property type="project" value="UniProtKB-EC"/>
</dbReference>
<evidence type="ECO:0000256" key="1">
    <source>
        <dbReference type="ARBA" id="ARBA00004370"/>
    </source>
</evidence>
<feature type="transmembrane region" description="Helical" evidence="6">
    <location>
        <begin position="134"/>
        <end position="152"/>
    </location>
</feature>
<evidence type="ECO:0000256" key="5">
    <source>
        <dbReference type="NCBIfam" id="TIGR02228"/>
    </source>
</evidence>
<dbReference type="Gene3D" id="2.10.109.10">
    <property type="entry name" value="Umud Fragment, subunit A"/>
    <property type="match status" value="1"/>
</dbReference>
<dbReference type="InterPro" id="IPR036286">
    <property type="entry name" value="LexA/Signal_pep-like_sf"/>
</dbReference>
<comment type="subcellular location">
    <subcellularLocation>
        <location evidence="1">Membrane</location>
    </subcellularLocation>
</comment>
<dbReference type="EC" id="3.4.21.89" evidence="5"/>
<evidence type="ECO:0000313" key="8">
    <source>
        <dbReference type="EMBL" id="UWZ58846.1"/>
    </source>
</evidence>
<dbReference type="GO" id="GO:0016020">
    <property type="term" value="C:membrane"/>
    <property type="evidence" value="ECO:0007669"/>
    <property type="project" value="UniProtKB-SubCell"/>
</dbReference>
<evidence type="ECO:0000256" key="2">
    <source>
        <dbReference type="ARBA" id="ARBA00022692"/>
    </source>
</evidence>
<proteinExistence type="predicted"/>
<dbReference type="KEGG" id="daur:Daura_23350"/>
<keyword evidence="4 6" id="KW-0472">Membrane</keyword>
<keyword evidence="9" id="KW-1185">Reference proteome</keyword>